<dbReference type="EMBL" id="FMUB01000002">
    <property type="protein sequence ID" value="SCX08999.1"/>
    <property type="molecule type" value="Genomic_DNA"/>
</dbReference>
<feature type="region of interest" description="Disordered" evidence="1">
    <location>
        <begin position="1"/>
        <end position="91"/>
    </location>
</feature>
<reference evidence="4" key="1">
    <citation type="submission" date="2016-10" db="EMBL/GenBank/DDBJ databases">
        <authorList>
            <person name="Varghese N."/>
            <person name="Submissions S."/>
        </authorList>
    </citation>
    <scope>NUCLEOTIDE SEQUENCE [LARGE SCALE GENOMIC DNA]</scope>
    <source>
        <strain evidence="4">UNC267MFSha1.1M11</strain>
    </source>
</reference>
<evidence type="ECO:0000259" key="2">
    <source>
        <dbReference type="PROSITE" id="PS50076"/>
    </source>
</evidence>
<evidence type="ECO:0000313" key="4">
    <source>
        <dbReference type="Proteomes" id="UP000199707"/>
    </source>
</evidence>
<dbReference type="InterPro" id="IPR001623">
    <property type="entry name" value="DnaJ_domain"/>
</dbReference>
<name>A0A1G4VMH1_9MYCO</name>
<dbReference type="SUPFAM" id="SSF46565">
    <property type="entry name" value="Chaperone J-domain"/>
    <property type="match status" value="1"/>
</dbReference>
<feature type="compositionally biased region" description="Basic residues" evidence="1">
    <location>
        <begin position="13"/>
        <end position="74"/>
    </location>
</feature>
<feature type="domain" description="J" evidence="2">
    <location>
        <begin position="97"/>
        <end position="150"/>
    </location>
</feature>
<organism evidence="3 4">
    <name type="scientific">Mycolicibacterium fluoranthenivorans</name>
    <dbReference type="NCBI Taxonomy" id="258505"/>
    <lineage>
        <taxon>Bacteria</taxon>
        <taxon>Bacillati</taxon>
        <taxon>Actinomycetota</taxon>
        <taxon>Actinomycetes</taxon>
        <taxon>Mycobacteriales</taxon>
        <taxon>Mycobacteriaceae</taxon>
        <taxon>Mycolicibacterium</taxon>
    </lineage>
</organism>
<accession>A0A1G4VMH1</accession>
<dbReference type="InterPro" id="IPR036869">
    <property type="entry name" value="J_dom_sf"/>
</dbReference>
<protein>
    <recommendedName>
        <fullName evidence="2">J domain-containing protein</fullName>
    </recommendedName>
</protein>
<dbReference type="PROSITE" id="PS50076">
    <property type="entry name" value="DNAJ_2"/>
    <property type="match status" value="1"/>
</dbReference>
<evidence type="ECO:0000313" key="3">
    <source>
        <dbReference type="EMBL" id="SCX08999.1"/>
    </source>
</evidence>
<proteinExistence type="predicted"/>
<dbReference type="AlphaFoldDB" id="A0A1G4VMH1"/>
<sequence>MKELSGGGDAHRRPVKKAAPKKAAPKKAAAKKAAPKKAAAKAPAKKAAAKKVTKKAAPAKKAAKKAAPAKKVPGKKAASGQSGTSVGRRALPAAPTDPLVILGVQEPFSIAQLRRAWRLYAARHHPDSGGDSVMFSRGREAYLTLRPRAQ</sequence>
<gene>
    <name evidence="3" type="ORF">SAMN02799620_01369</name>
</gene>
<dbReference type="Proteomes" id="UP000199707">
    <property type="component" value="Unassembled WGS sequence"/>
</dbReference>
<dbReference type="Gene3D" id="1.10.287.110">
    <property type="entry name" value="DnaJ domain"/>
    <property type="match status" value="1"/>
</dbReference>
<evidence type="ECO:0000256" key="1">
    <source>
        <dbReference type="SAM" id="MobiDB-lite"/>
    </source>
</evidence>
<dbReference type="STRING" id="1502745.SAMN02799620_01369"/>